<keyword evidence="3" id="KW-1185">Reference proteome</keyword>
<evidence type="ECO:0000256" key="1">
    <source>
        <dbReference type="SAM" id="SignalP"/>
    </source>
</evidence>
<dbReference type="EMBL" id="DAKRPA010000314">
    <property type="protein sequence ID" value="DAZ93462.1"/>
    <property type="molecule type" value="Genomic_DNA"/>
</dbReference>
<gene>
    <name evidence="2" type="ORF">N0F65_006521</name>
</gene>
<reference evidence="2" key="2">
    <citation type="journal article" date="2023" name="Microbiol Resour">
        <title>Decontamination and Annotation of the Draft Genome Sequence of the Oomycete Lagenidium giganteum ARSEF 373.</title>
        <authorList>
            <person name="Morgan W.R."/>
            <person name="Tartar A."/>
        </authorList>
    </citation>
    <scope>NUCLEOTIDE SEQUENCE</scope>
    <source>
        <strain evidence="2">ARSEF 373</strain>
    </source>
</reference>
<dbReference type="GO" id="GO:0016755">
    <property type="term" value="F:aminoacyltransferase activity"/>
    <property type="evidence" value="ECO:0007669"/>
    <property type="project" value="InterPro"/>
</dbReference>
<evidence type="ECO:0008006" key="4">
    <source>
        <dbReference type="Google" id="ProtNLM"/>
    </source>
</evidence>
<dbReference type="Pfam" id="PF16683">
    <property type="entry name" value="TGase_elicitor"/>
    <property type="match status" value="1"/>
</dbReference>
<sequence length="486" mass="53997">MVAAPRSLLAFAAVATTAMQCTMATSLEYNPESKVADTVALDSSHPAFGSWVPNHVVEAVVKADPELLPLESLTIVEAPKPEMLASAPVAPPIGTVAGLGGTALVANTTEVNSQRVRRRLEASNTDLRKMEKHFGARMETNIHNLETSGEFKPAPWPSSYWPIYQDGINARWDENQAPPSEKYAKAFGLNVSEFMDNVSRRNGILSQDGRQKCSSDDDCSDLDDNSACGIREGESEGYCIPTWFGICHAWAPAAIMEPEPKCPVRKNGVTFQPFDIKALVTAVYDGAAVDTVFTGARYNGGNDAKDQWGRHEDPAYRDLGPGFFHIAFSNIMGRFKKSFVVDAAASAEVWNQPVRNYRVFNMRRVSLEMAGQYFYGTAQYPFNPRATSLAYVQTEFNWIVEGVENRPTVSNSRIDRYTKGRKYTYLLELDEEDNIIGGEWLYRSNDDHPDFLWFPTSRPAPDTVTDIGLSYKHVKELLDASIKARC</sequence>
<evidence type="ECO:0000313" key="2">
    <source>
        <dbReference type="EMBL" id="DAZ93462.1"/>
    </source>
</evidence>
<evidence type="ECO:0000313" key="3">
    <source>
        <dbReference type="Proteomes" id="UP001146120"/>
    </source>
</evidence>
<dbReference type="Gene3D" id="3.30.40.240">
    <property type="entry name" value="Transglutaminase elicitor, body domain"/>
    <property type="match status" value="1"/>
</dbReference>
<accession>A0AAV2YJE6</accession>
<name>A0AAV2YJE6_9STRA</name>
<dbReference type="AlphaFoldDB" id="A0AAV2YJE6"/>
<protein>
    <recommendedName>
        <fullName evidence="4">Transglutaminase elicitor</fullName>
    </recommendedName>
</protein>
<dbReference type="InterPro" id="IPR032048">
    <property type="entry name" value="TGase_elicitor"/>
</dbReference>
<comment type="caution">
    <text evidence="2">The sequence shown here is derived from an EMBL/GenBank/DDBJ whole genome shotgun (WGS) entry which is preliminary data.</text>
</comment>
<reference evidence="2" key="1">
    <citation type="submission" date="2022-11" db="EMBL/GenBank/DDBJ databases">
        <authorList>
            <person name="Morgan W.R."/>
            <person name="Tartar A."/>
        </authorList>
    </citation>
    <scope>NUCLEOTIDE SEQUENCE</scope>
    <source>
        <strain evidence="2">ARSEF 373</strain>
    </source>
</reference>
<proteinExistence type="predicted"/>
<dbReference type="Proteomes" id="UP001146120">
    <property type="component" value="Unassembled WGS sequence"/>
</dbReference>
<keyword evidence="1" id="KW-0732">Signal</keyword>
<feature type="chain" id="PRO_5043797230" description="Transglutaminase elicitor" evidence="1">
    <location>
        <begin position="25"/>
        <end position="486"/>
    </location>
</feature>
<feature type="signal peptide" evidence="1">
    <location>
        <begin position="1"/>
        <end position="24"/>
    </location>
</feature>
<organism evidence="2 3">
    <name type="scientific">Lagenidium giganteum</name>
    <dbReference type="NCBI Taxonomy" id="4803"/>
    <lineage>
        <taxon>Eukaryota</taxon>
        <taxon>Sar</taxon>
        <taxon>Stramenopiles</taxon>
        <taxon>Oomycota</taxon>
        <taxon>Peronosporomycetes</taxon>
        <taxon>Pythiales</taxon>
        <taxon>Pythiaceae</taxon>
    </lineage>
</organism>